<accession>A0A1G9DBJ1</accession>
<dbReference type="PANTHER" id="PTHR34236">
    <property type="entry name" value="DIMETHYL SULFOXIDE REDUCTASE TRANSCRIPTIONAL ACTIVATOR"/>
    <property type="match status" value="1"/>
</dbReference>
<dbReference type="Pfam" id="PF00989">
    <property type="entry name" value="PAS"/>
    <property type="match status" value="1"/>
</dbReference>
<dbReference type="InterPro" id="IPR007050">
    <property type="entry name" value="HTH_bacterioopsin"/>
</dbReference>
<dbReference type="Pfam" id="PF15915">
    <property type="entry name" value="BAT"/>
    <property type="match status" value="1"/>
</dbReference>
<dbReference type="Pfam" id="PF13188">
    <property type="entry name" value="PAS_8"/>
    <property type="match status" value="1"/>
</dbReference>
<keyword evidence="5" id="KW-1185">Reference proteome</keyword>
<dbReference type="InterPro" id="IPR029016">
    <property type="entry name" value="GAF-like_dom_sf"/>
</dbReference>
<dbReference type="InterPro" id="IPR003018">
    <property type="entry name" value="GAF"/>
</dbReference>
<dbReference type="InterPro" id="IPR035965">
    <property type="entry name" value="PAS-like_dom_sf"/>
</dbReference>
<dbReference type="GO" id="GO:0006355">
    <property type="term" value="P:regulation of DNA-templated transcription"/>
    <property type="evidence" value="ECO:0007669"/>
    <property type="project" value="InterPro"/>
</dbReference>
<gene>
    <name evidence="4" type="ORF">SAMN04515672_3506</name>
</gene>
<reference evidence="5" key="1">
    <citation type="submission" date="2016-10" db="EMBL/GenBank/DDBJ databases">
        <authorList>
            <person name="Varghese N."/>
            <person name="Submissions S."/>
        </authorList>
    </citation>
    <scope>NUCLEOTIDE SEQUENCE [LARGE SCALE GENOMIC DNA]</scope>
    <source>
        <strain evidence="5">B4,CECT 8067,JCM 17497</strain>
    </source>
</reference>
<sequence>MNTISPRVDDTFFEDVIDTVTEGVISFETDGTIVFANRAARELLGYAPGELLERSVGELLPNDKRSVFDRLRRRPTGTKEAPVPFAFLDHRGREVPVTLALHRTTRDEDPLYITNFHKTTGGDDSPAVRAPESTFEPVFEHPSIGIAAFDPESWTITDCNDRFRDLLDRSSDDVRSLELAALAPRDEESLRTLLSATVDEGWGWSNDIRLRDGGGEDVRVVISTSTIGHSDRLRVLASVHTYVQRTEYERRLEALNEAARELMVAETPEQIGRITVDVVETVLQRSFAAVWCATDDEDVLRATAASREATSASGGSAAEPIPSITAETAEMTVFEDGEPIVLDAYETVTNPAHPGMGLDERLVVPLGTHGLLAVSSTGDEEIDAPLQELIEILGKHTRTAFDRLEREQLLRQRSAVIDAAIDGMAIANEDGVFTYANDVYADLFGYDDSIDLVETSWKDLFGSSELARYESEVLPVVSERGSWRGEAIGRSRTGDDIPLEISLSMLADGSSVCIARDITERKAQERQLEALTDGLRSLMTAGDSEAVSQTSVDAIEDVLGFDRACMRLFDPDTNRLECVALTDAAEALLETQRAYDLEATLAGHAFREERAVIDRRTPERRGDDHSSLHVPVGEYGVLTIVSDGEDELDERNVQLVEMLAVNARTAIARAERIRHLRTHEQELRQQRDQLETHNQINNLVQEIGRRLLEATTREELERTICEQLGDTDLYQSAWIGDIEASTDRITTRVGFGITDDDLEAINGMSISSVGRGTVERMLETGSLEVVRSYQFAGEYPNGEESSPDALSTAAIPLTYGNQLLGVLVVNGTGGSLFSEETISGFESLGKVTGFAINATRNRRLLLTDSMIELVLLVEDSQRFYLAVSSELDCECRFERSVPIEAGKILNYHTITGSDPTSVLEAARSSAQVENARVISEGDDSLLLQTLTSKSTAHVALQAGATLKSAVATGGEARIVLETPQTADVRKIVSQFDEEFSNVELAAKRERDRSIETAAEFRRAVDDGLTEKQRSALESAYASGYYDWPRAITAEELAASMEISSSTLHQHLRKGIWSLLRAFLDDQSE</sequence>
<organism evidence="4 5">
    <name type="scientific">Natronorubrum texcoconense</name>
    <dbReference type="NCBI Taxonomy" id="1095776"/>
    <lineage>
        <taxon>Archaea</taxon>
        <taxon>Methanobacteriati</taxon>
        <taxon>Methanobacteriota</taxon>
        <taxon>Stenosarchaea group</taxon>
        <taxon>Halobacteria</taxon>
        <taxon>Halobacteriales</taxon>
        <taxon>Natrialbaceae</taxon>
        <taxon>Natronorubrum</taxon>
    </lineage>
</organism>
<dbReference type="AlphaFoldDB" id="A0A1G9DBJ1"/>
<dbReference type="EMBL" id="FNFE01000005">
    <property type="protein sequence ID" value="SDK61197.1"/>
    <property type="molecule type" value="Genomic_DNA"/>
</dbReference>
<evidence type="ECO:0000256" key="2">
    <source>
        <dbReference type="ARBA" id="ARBA00023163"/>
    </source>
</evidence>
<dbReference type="PANTHER" id="PTHR34236:SF1">
    <property type="entry name" value="DIMETHYL SULFOXIDE REDUCTASE TRANSCRIPTIONAL ACTIVATOR"/>
    <property type="match status" value="1"/>
</dbReference>
<dbReference type="STRING" id="1095776.SAMN04515672_3506"/>
<dbReference type="Proteomes" id="UP000198882">
    <property type="component" value="Unassembled WGS sequence"/>
</dbReference>
<dbReference type="CDD" id="cd00130">
    <property type="entry name" value="PAS"/>
    <property type="match status" value="3"/>
</dbReference>
<dbReference type="SMART" id="SM00091">
    <property type="entry name" value="PAS"/>
    <property type="match status" value="3"/>
</dbReference>
<evidence type="ECO:0000256" key="1">
    <source>
        <dbReference type="ARBA" id="ARBA00023015"/>
    </source>
</evidence>
<dbReference type="InterPro" id="IPR031803">
    <property type="entry name" value="BAT_GAF/HTH-assoc"/>
</dbReference>
<feature type="domain" description="PAS" evidence="3">
    <location>
        <begin position="9"/>
        <end position="73"/>
    </location>
</feature>
<dbReference type="Gene3D" id="3.30.450.20">
    <property type="entry name" value="PAS domain"/>
    <property type="match status" value="3"/>
</dbReference>
<keyword evidence="1" id="KW-0805">Transcription regulation</keyword>
<dbReference type="Pfam" id="PF13426">
    <property type="entry name" value="PAS_9"/>
    <property type="match status" value="1"/>
</dbReference>
<dbReference type="Gene3D" id="3.30.450.40">
    <property type="match status" value="3"/>
</dbReference>
<evidence type="ECO:0000313" key="5">
    <source>
        <dbReference type="Proteomes" id="UP000198882"/>
    </source>
</evidence>
<protein>
    <submittedName>
        <fullName evidence="4">PAS domain S-box-containing protein</fullName>
    </submittedName>
</protein>
<evidence type="ECO:0000313" key="4">
    <source>
        <dbReference type="EMBL" id="SDK61197.1"/>
    </source>
</evidence>
<dbReference type="Pfam" id="PF13185">
    <property type="entry name" value="GAF_2"/>
    <property type="match status" value="3"/>
</dbReference>
<name>A0A1G9DBJ1_9EURY</name>
<proteinExistence type="predicted"/>
<dbReference type="InterPro" id="IPR000014">
    <property type="entry name" value="PAS"/>
</dbReference>
<dbReference type="PROSITE" id="PS50112">
    <property type="entry name" value="PAS"/>
    <property type="match status" value="2"/>
</dbReference>
<dbReference type="SUPFAM" id="SSF55781">
    <property type="entry name" value="GAF domain-like"/>
    <property type="match status" value="2"/>
</dbReference>
<dbReference type="Pfam" id="PF04967">
    <property type="entry name" value="HTH_10"/>
    <property type="match status" value="1"/>
</dbReference>
<keyword evidence="2" id="KW-0804">Transcription</keyword>
<dbReference type="SMART" id="SM00065">
    <property type="entry name" value="GAF"/>
    <property type="match status" value="2"/>
</dbReference>
<dbReference type="InterPro" id="IPR013767">
    <property type="entry name" value="PAS_fold"/>
</dbReference>
<dbReference type="NCBIfam" id="TIGR00229">
    <property type="entry name" value="sensory_box"/>
    <property type="match status" value="2"/>
</dbReference>
<feature type="domain" description="PAS" evidence="3">
    <location>
        <begin position="416"/>
        <end position="446"/>
    </location>
</feature>
<dbReference type="OrthoDB" id="165911at2157"/>
<dbReference type="SUPFAM" id="SSF55785">
    <property type="entry name" value="PYP-like sensor domain (PAS domain)"/>
    <property type="match status" value="3"/>
</dbReference>
<dbReference type="RefSeq" id="WP_090309969.1">
    <property type="nucleotide sequence ID" value="NZ_FNFE01000005.1"/>
</dbReference>
<evidence type="ECO:0000259" key="3">
    <source>
        <dbReference type="PROSITE" id="PS50112"/>
    </source>
</evidence>